<keyword evidence="1" id="KW-0472">Membrane</keyword>
<keyword evidence="3" id="KW-1185">Reference proteome</keyword>
<dbReference type="AlphaFoldDB" id="A0A1H5WSW8"/>
<accession>A0A1H5WSW8</accession>
<evidence type="ECO:0000256" key="1">
    <source>
        <dbReference type="SAM" id="Phobius"/>
    </source>
</evidence>
<dbReference type="Proteomes" id="UP000236726">
    <property type="component" value="Unassembled WGS sequence"/>
</dbReference>
<sequence>MIIDERVLDYERIEVEKLLLLEDMIPSIFGTRETRKSRNRVIYILTPIVFLLSLLLCFHKDYSMAILGFAACIFVFIIQILYIVKVEKKEKNIHKFVWNGLSYSKIEVTDDAVMGDGVSVFDFKIIKMVIKYHNIFFFLTDRDIVGAVKIGEKQAPEFIDILNEKHISFEEKNEPFNIYTYLKKNK</sequence>
<evidence type="ECO:0000313" key="2">
    <source>
        <dbReference type="EMBL" id="SEG02491.1"/>
    </source>
</evidence>
<reference evidence="2 3" key="1">
    <citation type="submission" date="2016-10" db="EMBL/GenBank/DDBJ databases">
        <authorList>
            <person name="de Groot N.N."/>
        </authorList>
    </citation>
    <scope>NUCLEOTIDE SEQUENCE [LARGE SCALE GENOMIC DNA]</scope>
    <source>
        <strain evidence="2 3">D15d</strain>
    </source>
</reference>
<feature type="transmembrane region" description="Helical" evidence="1">
    <location>
        <begin position="41"/>
        <end position="58"/>
    </location>
</feature>
<proteinExistence type="predicted"/>
<evidence type="ECO:0000313" key="3">
    <source>
        <dbReference type="Proteomes" id="UP000236726"/>
    </source>
</evidence>
<keyword evidence="1" id="KW-0812">Transmembrane</keyword>
<protein>
    <recommendedName>
        <fullName evidence="4">YcxB-like protein</fullName>
    </recommendedName>
</protein>
<evidence type="ECO:0008006" key="4">
    <source>
        <dbReference type="Google" id="ProtNLM"/>
    </source>
</evidence>
<dbReference type="RefSeq" id="WP_103953411.1">
    <property type="nucleotide sequence ID" value="NZ_FNUL01000018.1"/>
</dbReference>
<gene>
    <name evidence="2" type="ORF">SAMN05216537_11821</name>
</gene>
<dbReference type="STRING" id="1410661.GCA_000702205_01472"/>
<dbReference type="EMBL" id="FNUL01000018">
    <property type="protein sequence ID" value="SEG02491.1"/>
    <property type="molecule type" value="Genomic_DNA"/>
</dbReference>
<name>A0A1H5WSW8_9FIRM</name>
<feature type="transmembrane region" description="Helical" evidence="1">
    <location>
        <begin position="64"/>
        <end position="84"/>
    </location>
</feature>
<keyword evidence="1" id="KW-1133">Transmembrane helix</keyword>
<organism evidence="2 3">
    <name type="scientific">Lachnospira multipara</name>
    <dbReference type="NCBI Taxonomy" id="28051"/>
    <lineage>
        <taxon>Bacteria</taxon>
        <taxon>Bacillati</taxon>
        <taxon>Bacillota</taxon>
        <taxon>Clostridia</taxon>
        <taxon>Lachnospirales</taxon>
        <taxon>Lachnospiraceae</taxon>
        <taxon>Lachnospira</taxon>
    </lineage>
</organism>